<keyword evidence="7 13" id="KW-0808">Transferase</keyword>
<keyword evidence="8" id="KW-0256">Endoplasmic reticulum</keyword>
<dbReference type="AlphaFoldDB" id="A0ABC8SXU7"/>
<evidence type="ECO:0000313" key="15">
    <source>
        <dbReference type="Proteomes" id="UP001642360"/>
    </source>
</evidence>
<keyword evidence="9" id="KW-0414">Isoprene biosynthesis</keyword>
<keyword evidence="13" id="KW-1133">Transmembrane helix</keyword>
<dbReference type="InterPro" id="IPR002060">
    <property type="entry name" value="Squ/phyt_synthse"/>
</dbReference>
<evidence type="ECO:0000256" key="2">
    <source>
        <dbReference type="ARBA" id="ARBA00001946"/>
    </source>
</evidence>
<comment type="similarity">
    <text evidence="5 13">Belongs to the phytoene/squalene synthase family.</text>
</comment>
<dbReference type="EC" id="2.5.1.21" evidence="6 13"/>
<evidence type="ECO:0000256" key="8">
    <source>
        <dbReference type="ARBA" id="ARBA00022824"/>
    </source>
</evidence>
<dbReference type="FunFam" id="1.10.600.10:FF:000012">
    <property type="entry name" value="Squalene synthase 1"/>
    <property type="match status" value="1"/>
</dbReference>
<dbReference type="InterPro" id="IPR006449">
    <property type="entry name" value="Squal_synth-like"/>
</dbReference>
<comment type="function">
    <text evidence="10">Component of the triterpene saponins (e.g. ginsenosides or panaxosides) and phytosterols biosynthetic pathways. Catalyzes the biosynthesis of squalene.</text>
</comment>
<comment type="catalytic activity">
    <reaction evidence="11">
        <text>2 (2E,6E)-farnesyl diphosphate + NADH + H(+) = squalene + 2 diphosphate + NAD(+)</text>
        <dbReference type="Rhea" id="RHEA:32299"/>
        <dbReference type="ChEBI" id="CHEBI:15378"/>
        <dbReference type="ChEBI" id="CHEBI:15440"/>
        <dbReference type="ChEBI" id="CHEBI:33019"/>
        <dbReference type="ChEBI" id="CHEBI:57540"/>
        <dbReference type="ChEBI" id="CHEBI:57945"/>
        <dbReference type="ChEBI" id="CHEBI:175763"/>
        <dbReference type="EC" id="2.5.1.21"/>
    </reaction>
    <physiologicalReaction direction="left-to-right" evidence="11">
        <dbReference type="Rhea" id="RHEA:32300"/>
    </physiologicalReaction>
</comment>
<organism evidence="14 15">
    <name type="scientific">Ilex paraguariensis</name>
    <name type="common">yerba mate</name>
    <dbReference type="NCBI Taxonomy" id="185542"/>
    <lineage>
        <taxon>Eukaryota</taxon>
        <taxon>Viridiplantae</taxon>
        <taxon>Streptophyta</taxon>
        <taxon>Embryophyta</taxon>
        <taxon>Tracheophyta</taxon>
        <taxon>Spermatophyta</taxon>
        <taxon>Magnoliopsida</taxon>
        <taxon>eudicotyledons</taxon>
        <taxon>Gunneridae</taxon>
        <taxon>Pentapetalae</taxon>
        <taxon>asterids</taxon>
        <taxon>campanulids</taxon>
        <taxon>Aquifoliales</taxon>
        <taxon>Aquifoliaceae</taxon>
        <taxon>Ilex</taxon>
    </lineage>
</organism>
<comment type="cofactor">
    <cofactor evidence="2 13">
        <name>Mg(2+)</name>
        <dbReference type="ChEBI" id="CHEBI:18420"/>
    </cofactor>
</comment>
<evidence type="ECO:0000256" key="11">
    <source>
        <dbReference type="ARBA" id="ARBA00048854"/>
    </source>
</evidence>
<keyword evidence="13" id="KW-0472">Membrane</keyword>
<dbReference type="PANTHER" id="PTHR11626:SF2">
    <property type="entry name" value="SQUALENE SYNTHASE"/>
    <property type="match status" value="1"/>
</dbReference>
<comment type="pathway">
    <text evidence="4 13">Terpene metabolism; lanosterol biosynthesis; lanosterol from farnesyl diphosphate: step 1/3.</text>
</comment>
<gene>
    <name evidence="14" type="ORF">ILEXP_LOCUS30858</name>
</gene>
<dbReference type="GO" id="GO:0008299">
    <property type="term" value="P:isoprenoid biosynthetic process"/>
    <property type="evidence" value="ECO:0007669"/>
    <property type="project" value="UniProtKB-KW"/>
</dbReference>
<protein>
    <recommendedName>
        <fullName evidence="6 13">Squalene synthase</fullName>
        <ecNumber evidence="6 13">2.5.1.21</ecNumber>
    </recommendedName>
</protein>
<dbReference type="GO" id="GO:0051996">
    <property type="term" value="F:squalene synthase [NAD(P)H] activity"/>
    <property type="evidence" value="ECO:0007669"/>
    <property type="project" value="UniProtKB-UniRule"/>
</dbReference>
<dbReference type="PROSITE" id="PS01044">
    <property type="entry name" value="SQUALEN_PHYTOEN_SYN_1"/>
    <property type="match status" value="1"/>
</dbReference>
<evidence type="ECO:0000256" key="5">
    <source>
        <dbReference type="ARBA" id="ARBA00006251"/>
    </source>
</evidence>
<dbReference type="CDD" id="cd00683">
    <property type="entry name" value="Trans_IPPS_HH"/>
    <property type="match status" value="1"/>
</dbReference>
<dbReference type="GO" id="GO:0009753">
    <property type="term" value="P:response to jasmonic acid"/>
    <property type="evidence" value="ECO:0007669"/>
    <property type="project" value="UniProtKB-ARBA"/>
</dbReference>
<feature type="transmembrane region" description="Helical" evidence="13">
    <location>
        <begin position="387"/>
        <end position="408"/>
    </location>
</feature>
<evidence type="ECO:0000256" key="12">
    <source>
        <dbReference type="ARBA" id="ARBA00049223"/>
    </source>
</evidence>
<dbReference type="NCBIfam" id="TIGR01559">
    <property type="entry name" value="squal_synth"/>
    <property type="match status" value="1"/>
</dbReference>
<comment type="caution">
    <text evidence="14">The sequence shown here is derived from an EMBL/GenBank/DDBJ whole genome shotgun (WGS) entry which is preliminary data.</text>
</comment>
<sequence length="414" mass="47359">MGSLKAILKHPDDFYPMLKLKMAARHAEKQIPPEPHWAFCYTMLHKVSRSFALVIQQLGTELRNAVCIFYLVLRALDTVEDDTSIPTEVKVPILIAFHRHIYDRNWHFSCGTKDYKVLMDQFHDVSTAFLELGRSYQEAIEDITMRMGAGMAKFICKEVETIDDYDEYCHYVAGLVGLGLSKLFHASGKETLASDSISNSMGLFLQKTNIIRDYLEDINEIPKSRMFWPRQIWSKYVNKLEDLKYEENSVKAVQCLNDMVTNALIHVEECLTYMYNLRDPANFRFCAIPQIMAIGTLALCYNNVEVFRGVVKMRRGLTAKVIDRTKTMSDVYGAFFDFSCMLKSKVDKNDPSATKTLSRIEAIQKTCRESGTLSKRGSYIITSEPRYNSALIVLIFIVLAILLAYISANRSNNI</sequence>
<dbReference type="PANTHER" id="PTHR11626">
    <property type="entry name" value="FARNESYL-DIPHOSPHATE FARNESYLTRANSFERASE"/>
    <property type="match status" value="1"/>
</dbReference>
<dbReference type="GO" id="GO:0055056">
    <property type="term" value="F:D-glucose transmembrane transporter activity"/>
    <property type="evidence" value="ECO:0007669"/>
    <property type="project" value="UniProtKB-UniRule"/>
</dbReference>
<evidence type="ECO:0000256" key="7">
    <source>
        <dbReference type="ARBA" id="ARBA00022679"/>
    </source>
</evidence>
<dbReference type="SFLD" id="SFLDS00005">
    <property type="entry name" value="Isoprenoid_Synthase_Type_I"/>
    <property type="match status" value="1"/>
</dbReference>
<evidence type="ECO:0000256" key="6">
    <source>
        <dbReference type="ARBA" id="ARBA00012373"/>
    </source>
</evidence>
<accession>A0ABC8SXU7</accession>
<keyword evidence="15" id="KW-1185">Reference proteome</keyword>
<dbReference type="InterPro" id="IPR008949">
    <property type="entry name" value="Isoprenoid_synthase_dom_sf"/>
</dbReference>
<comment type="catalytic activity">
    <reaction evidence="12">
        <text>2 (2E,6E)-farnesyl diphosphate + NADPH + H(+) = squalene + 2 diphosphate + NADP(+)</text>
        <dbReference type="Rhea" id="RHEA:32295"/>
        <dbReference type="ChEBI" id="CHEBI:15378"/>
        <dbReference type="ChEBI" id="CHEBI:15440"/>
        <dbReference type="ChEBI" id="CHEBI:33019"/>
        <dbReference type="ChEBI" id="CHEBI:57783"/>
        <dbReference type="ChEBI" id="CHEBI:58349"/>
        <dbReference type="ChEBI" id="CHEBI:175763"/>
        <dbReference type="EC" id="2.5.1.21"/>
    </reaction>
    <physiologicalReaction direction="left-to-right" evidence="12">
        <dbReference type="Rhea" id="RHEA:32296"/>
    </physiologicalReaction>
</comment>
<evidence type="ECO:0000256" key="9">
    <source>
        <dbReference type="ARBA" id="ARBA00023229"/>
    </source>
</evidence>
<dbReference type="Gene3D" id="1.10.600.10">
    <property type="entry name" value="Farnesyl Diphosphate Synthase"/>
    <property type="match status" value="1"/>
</dbReference>
<dbReference type="Pfam" id="PF00494">
    <property type="entry name" value="SQS_PSY"/>
    <property type="match status" value="1"/>
</dbReference>
<dbReference type="InterPro" id="IPR019845">
    <property type="entry name" value="Squalene/phytoene_synthase_CS"/>
</dbReference>
<dbReference type="SFLD" id="SFLDG01018">
    <property type="entry name" value="Squalene/Phytoene_Synthase_Lik"/>
    <property type="match status" value="1"/>
</dbReference>
<evidence type="ECO:0000256" key="13">
    <source>
        <dbReference type="RuleBase" id="RU368088"/>
    </source>
</evidence>
<dbReference type="Proteomes" id="UP001642360">
    <property type="component" value="Unassembled WGS sequence"/>
</dbReference>
<comment type="cofactor">
    <cofactor evidence="1">
        <name>Mn(2+)</name>
        <dbReference type="ChEBI" id="CHEBI:29035"/>
    </cofactor>
</comment>
<dbReference type="InterPro" id="IPR044844">
    <property type="entry name" value="Trans_IPPS_euk-type"/>
</dbReference>
<reference evidence="14 15" key="1">
    <citation type="submission" date="2024-02" db="EMBL/GenBank/DDBJ databases">
        <authorList>
            <person name="Vignale AGUSTIN F."/>
            <person name="Sosa J E."/>
            <person name="Modenutti C."/>
        </authorList>
    </citation>
    <scope>NUCLEOTIDE SEQUENCE [LARGE SCALE GENOMIC DNA]</scope>
</reference>
<keyword evidence="13" id="KW-0812">Transmembrane</keyword>
<evidence type="ECO:0000256" key="1">
    <source>
        <dbReference type="ARBA" id="ARBA00001936"/>
    </source>
</evidence>
<evidence type="ECO:0000313" key="14">
    <source>
        <dbReference type="EMBL" id="CAK9162022.1"/>
    </source>
</evidence>
<comment type="subcellular location">
    <subcellularLocation>
        <location evidence="3">Endoplasmic reticulum</location>
    </subcellularLocation>
</comment>
<dbReference type="PROSITE" id="PS01045">
    <property type="entry name" value="SQUALEN_PHYTOEN_SYN_2"/>
    <property type="match status" value="1"/>
</dbReference>
<evidence type="ECO:0000256" key="10">
    <source>
        <dbReference type="ARBA" id="ARBA00046165"/>
    </source>
</evidence>
<dbReference type="InterPro" id="IPR033904">
    <property type="entry name" value="Trans_IPPS_HH"/>
</dbReference>
<proteinExistence type="inferred from homology"/>
<dbReference type="SUPFAM" id="SSF48576">
    <property type="entry name" value="Terpenoid synthases"/>
    <property type="match status" value="1"/>
</dbReference>
<dbReference type="GO" id="GO:0005783">
    <property type="term" value="C:endoplasmic reticulum"/>
    <property type="evidence" value="ECO:0007669"/>
    <property type="project" value="UniProtKB-SubCell"/>
</dbReference>
<dbReference type="EMBL" id="CAUOFW020003791">
    <property type="protein sequence ID" value="CAK9162022.1"/>
    <property type="molecule type" value="Genomic_DNA"/>
</dbReference>
<comment type="function">
    <text evidence="13">Catalyzes the condensation of 2 farnesyl pyrophosphate (FPP) moieties to form squalene.</text>
</comment>
<dbReference type="GO" id="GO:0016020">
    <property type="term" value="C:membrane"/>
    <property type="evidence" value="ECO:0007669"/>
    <property type="project" value="UniProtKB-UniRule"/>
</dbReference>
<name>A0ABC8SXU7_9AQUA</name>
<evidence type="ECO:0000256" key="4">
    <source>
        <dbReference type="ARBA" id="ARBA00005057"/>
    </source>
</evidence>
<evidence type="ECO:0000256" key="3">
    <source>
        <dbReference type="ARBA" id="ARBA00004240"/>
    </source>
</evidence>